<dbReference type="PROSITE" id="PS51459">
    <property type="entry name" value="FIDO"/>
    <property type="match status" value="1"/>
</dbReference>
<organism evidence="2 3">
    <name type="scientific">Marinihelvus fidelis</name>
    <dbReference type="NCBI Taxonomy" id="2613842"/>
    <lineage>
        <taxon>Bacteria</taxon>
        <taxon>Pseudomonadati</taxon>
        <taxon>Pseudomonadota</taxon>
        <taxon>Gammaproteobacteria</taxon>
        <taxon>Chromatiales</taxon>
        <taxon>Wenzhouxiangellaceae</taxon>
        <taxon>Marinihelvus</taxon>
    </lineage>
</organism>
<dbReference type="NCBIfam" id="TIGR01550">
    <property type="entry name" value="DOC_P1"/>
    <property type="match status" value="1"/>
</dbReference>
<dbReference type="InterPro" id="IPR006440">
    <property type="entry name" value="Doc"/>
</dbReference>
<evidence type="ECO:0000313" key="3">
    <source>
        <dbReference type="Proteomes" id="UP000325372"/>
    </source>
</evidence>
<evidence type="ECO:0000313" key="2">
    <source>
        <dbReference type="EMBL" id="KAA9133149.1"/>
    </source>
</evidence>
<dbReference type="GO" id="GO:0016301">
    <property type="term" value="F:kinase activity"/>
    <property type="evidence" value="ECO:0007669"/>
    <property type="project" value="InterPro"/>
</dbReference>
<reference evidence="2 3" key="1">
    <citation type="submission" date="2019-09" db="EMBL/GenBank/DDBJ databases">
        <title>Wenzhouxiangella sp. Genome sequencing and assembly.</title>
        <authorList>
            <person name="Zhang R."/>
        </authorList>
    </citation>
    <scope>NUCLEOTIDE SEQUENCE [LARGE SCALE GENOMIC DNA]</scope>
    <source>
        <strain evidence="2 3">W260</strain>
    </source>
</reference>
<evidence type="ECO:0000259" key="1">
    <source>
        <dbReference type="PROSITE" id="PS51459"/>
    </source>
</evidence>
<dbReference type="Proteomes" id="UP000325372">
    <property type="component" value="Unassembled WGS sequence"/>
</dbReference>
<protein>
    <submittedName>
        <fullName evidence="2">Type II toxin-antitoxin system death-on-curing family toxin</fullName>
    </submittedName>
</protein>
<dbReference type="Pfam" id="PF02661">
    <property type="entry name" value="Fic"/>
    <property type="match status" value="1"/>
</dbReference>
<dbReference type="PANTHER" id="PTHR39426">
    <property type="entry name" value="HOMOLOGY TO DEATH-ON-CURING PROTEIN OF PHAGE P1"/>
    <property type="match status" value="1"/>
</dbReference>
<dbReference type="InterPro" id="IPR053737">
    <property type="entry name" value="Type_II_TA_Toxin"/>
</dbReference>
<keyword evidence="3" id="KW-1185">Reference proteome</keyword>
<sequence>MRNRAVFYWLDKPEILAQQRLLIDIYGGAHGVLNEGALDSTLARPVNLNAYEGVDDPCRLAACYGYGFAKNHCFVDGNKRVALVTMDVFLGLHDLDLCASEPEAVAIILALCTDDLNEDELARWLRLNTRPLD</sequence>
<dbReference type="EMBL" id="VYXP01000002">
    <property type="protein sequence ID" value="KAA9133149.1"/>
    <property type="molecule type" value="Genomic_DNA"/>
</dbReference>
<dbReference type="InterPro" id="IPR036597">
    <property type="entry name" value="Fido-like_dom_sf"/>
</dbReference>
<accession>A0A5N0TIN5</accession>
<gene>
    <name evidence="2" type="ORF">F3N42_01965</name>
</gene>
<dbReference type="AlphaFoldDB" id="A0A5N0TIN5"/>
<dbReference type="Gene3D" id="1.20.120.1870">
    <property type="entry name" value="Fic/DOC protein, Fido domain"/>
    <property type="match status" value="1"/>
</dbReference>
<feature type="domain" description="Fido" evidence="1">
    <location>
        <begin position="10"/>
        <end position="127"/>
    </location>
</feature>
<dbReference type="PIRSF" id="PIRSF018297">
    <property type="entry name" value="Doc"/>
    <property type="match status" value="1"/>
</dbReference>
<proteinExistence type="predicted"/>
<dbReference type="SUPFAM" id="SSF140931">
    <property type="entry name" value="Fic-like"/>
    <property type="match status" value="1"/>
</dbReference>
<dbReference type="PANTHER" id="PTHR39426:SF1">
    <property type="entry name" value="HOMOLOGY TO DEATH-ON-CURING PROTEIN OF PHAGE P1"/>
    <property type="match status" value="1"/>
</dbReference>
<comment type="caution">
    <text evidence="2">The sequence shown here is derived from an EMBL/GenBank/DDBJ whole genome shotgun (WGS) entry which is preliminary data.</text>
</comment>
<name>A0A5N0TIN5_9GAMM</name>
<dbReference type="InterPro" id="IPR003812">
    <property type="entry name" value="Fido"/>
</dbReference>